<gene>
    <name evidence="3" type="ORF">LCGC14_1358740</name>
</gene>
<dbReference type="Pfam" id="PF09414">
    <property type="entry name" value="RNA_ligase"/>
    <property type="match status" value="1"/>
</dbReference>
<feature type="non-terminal residue" evidence="3">
    <location>
        <position position="1"/>
    </location>
</feature>
<evidence type="ECO:0000256" key="1">
    <source>
        <dbReference type="SAM" id="MobiDB-lite"/>
    </source>
</evidence>
<feature type="domain" description="RNA ligase" evidence="2">
    <location>
        <begin position="55"/>
        <end position="213"/>
    </location>
</feature>
<evidence type="ECO:0000259" key="2">
    <source>
        <dbReference type="Pfam" id="PF09414"/>
    </source>
</evidence>
<proteinExistence type="predicted"/>
<comment type="caution">
    <text evidence="3">The sequence shown here is derived from an EMBL/GenBank/DDBJ whole genome shotgun (WGS) entry which is preliminary data.</text>
</comment>
<name>A0A0F9NB06_9ZZZZ</name>
<accession>A0A0F9NB06</accession>
<protein>
    <recommendedName>
        <fullName evidence="2">RNA ligase domain-containing protein</fullName>
    </recommendedName>
</protein>
<dbReference type="InterPro" id="IPR021122">
    <property type="entry name" value="RNA_ligase_dom_REL/Rnl2"/>
</dbReference>
<feature type="region of interest" description="Disordered" evidence="1">
    <location>
        <begin position="1"/>
        <end position="35"/>
    </location>
</feature>
<feature type="compositionally biased region" description="Basic and acidic residues" evidence="1">
    <location>
        <begin position="1"/>
        <end position="10"/>
    </location>
</feature>
<dbReference type="Gene3D" id="3.30.470.30">
    <property type="entry name" value="DNA ligase/mRNA capping enzyme"/>
    <property type="match status" value="1"/>
</dbReference>
<evidence type="ECO:0000313" key="3">
    <source>
        <dbReference type="EMBL" id="KKM78552.1"/>
    </source>
</evidence>
<dbReference type="AlphaFoldDB" id="A0A0F9NB06"/>
<dbReference type="SUPFAM" id="SSF56091">
    <property type="entry name" value="DNA ligase/mRNA capping enzyme, catalytic domain"/>
    <property type="match status" value="1"/>
</dbReference>
<reference evidence="3" key="1">
    <citation type="journal article" date="2015" name="Nature">
        <title>Complex archaea that bridge the gap between prokaryotes and eukaryotes.</title>
        <authorList>
            <person name="Spang A."/>
            <person name="Saw J.H."/>
            <person name="Jorgensen S.L."/>
            <person name="Zaremba-Niedzwiedzka K."/>
            <person name="Martijn J."/>
            <person name="Lind A.E."/>
            <person name="van Eijk R."/>
            <person name="Schleper C."/>
            <person name="Guy L."/>
            <person name="Ettema T.J."/>
        </authorList>
    </citation>
    <scope>NUCLEOTIDE SEQUENCE</scope>
</reference>
<dbReference type="EMBL" id="LAZR01008476">
    <property type="protein sequence ID" value="KKM78552.1"/>
    <property type="molecule type" value="Genomic_DNA"/>
</dbReference>
<organism evidence="3">
    <name type="scientific">marine sediment metagenome</name>
    <dbReference type="NCBI Taxonomy" id="412755"/>
    <lineage>
        <taxon>unclassified sequences</taxon>
        <taxon>metagenomes</taxon>
        <taxon>ecological metagenomes</taxon>
    </lineage>
</organism>
<sequence length="240" mass="26793">AEESRREKPPKPIGIKAYGSIGHLPNSRMGPGDSHIAPGQARICCETTRDRHDLIIVQEKIDGSCTAVVKMDGKIIALGRAGYPAATSPYEQHHLFARWVDENHARFDDVLEEGERLVGEWLAQAHGTRYDLPHEPWVAFDLMTGHARLTVAELEARLLDLFVMPRLLHKGGPLAVADMLPMIAISGHGAIDPVEGAVWRVERKGQVDYLAKYLRPEKKDGIYLPEVSGKEAMWNWRPDV</sequence>